<proteinExistence type="predicted"/>
<accession>A0A368FPG5</accession>
<dbReference type="AlphaFoldDB" id="A0A368FPG5"/>
<evidence type="ECO:0000313" key="3">
    <source>
        <dbReference type="Proteomes" id="UP000252519"/>
    </source>
</evidence>
<gene>
    <name evidence="2" type="ORF">ANCCAN_21459</name>
</gene>
<sequence>MRKSIEKCQKHLIAQKSRIYGNGGGNGAVPAIPAYPEPNDDFRSGYAFDPNGKLAEKTSNSAGIN</sequence>
<dbReference type="Proteomes" id="UP000252519">
    <property type="component" value="Unassembled WGS sequence"/>
</dbReference>
<protein>
    <submittedName>
        <fullName evidence="2">Uncharacterized protein</fullName>
    </submittedName>
</protein>
<evidence type="ECO:0000256" key="1">
    <source>
        <dbReference type="SAM" id="MobiDB-lite"/>
    </source>
</evidence>
<reference evidence="2 3" key="1">
    <citation type="submission" date="2014-10" db="EMBL/GenBank/DDBJ databases">
        <title>Draft genome of the hookworm Ancylostoma caninum.</title>
        <authorList>
            <person name="Mitreva M."/>
        </authorList>
    </citation>
    <scope>NUCLEOTIDE SEQUENCE [LARGE SCALE GENOMIC DNA]</scope>
    <source>
        <strain evidence="2 3">Baltimore</strain>
    </source>
</reference>
<feature type="region of interest" description="Disordered" evidence="1">
    <location>
        <begin position="46"/>
        <end position="65"/>
    </location>
</feature>
<comment type="caution">
    <text evidence="2">The sequence shown here is derived from an EMBL/GenBank/DDBJ whole genome shotgun (WGS) entry which is preliminary data.</text>
</comment>
<organism evidence="2 3">
    <name type="scientific">Ancylostoma caninum</name>
    <name type="common">Dog hookworm</name>
    <dbReference type="NCBI Taxonomy" id="29170"/>
    <lineage>
        <taxon>Eukaryota</taxon>
        <taxon>Metazoa</taxon>
        <taxon>Ecdysozoa</taxon>
        <taxon>Nematoda</taxon>
        <taxon>Chromadorea</taxon>
        <taxon>Rhabditida</taxon>
        <taxon>Rhabditina</taxon>
        <taxon>Rhabditomorpha</taxon>
        <taxon>Strongyloidea</taxon>
        <taxon>Ancylostomatidae</taxon>
        <taxon>Ancylostomatinae</taxon>
        <taxon>Ancylostoma</taxon>
    </lineage>
</organism>
<evidence type="ECO:0000313" key="2">
    <source>
        <dbReference type="EMBL" id="RCN32730.1"/>
    </source>
</evidence>
<dbReference type="EMBL" id="JOJR01001040">
    <property type="protein sequence ID" value="RCN32730.1"/>
    <property type="molecule type" value="Genomic_DNA"/>
</dbReference>
<keyword evidence="3" id="KW-1185">Reference proteome</keyword>
<name>A0A368FPG5_ANCCA</name>